<evidence type="ECO:0000313" key="2">
    <source>
        <dbReference type="Proteomes" id="UP000460221"/>
    </source>
</evidence>
<name>A0A7K1FQN0_9ACTN</name>
<dbReference type="EMBL" id="WLYK01000009">
    <property type="protein sequence ID" value="MTD16451.1"/>
    <property type="molecule type" value="Genomic_DNA"/>
</dbReference>
<dbReference type="AlphaFoldDB" id="A0A7K1FQN0"/>
<evidence type="ECO:0000313" key="1">
    <source>
        <dbReference type="EMBL" id="MTD16451.1"/>
    </source>
</evidence>
<keyword evidence="2" id="KW-1185">Reference proteome</keyword>
<proteinExistence type="predicted"/>
<dbReference type="RefSeq" id="WP_154770428.1">
    <property type="nucleotide sequence ID" value="NZ_WLYK01000009.1"/>
</dbReference>
<comment type="caution">
    <text evidence="1">The sequence shown here is derived from an EMBL/GenBank/DDBJ whole genome shotgun (WGS) entry which is preliminary data.</text>
</comment>
<dbReference type="Proteomes" id="UP000460221">
    <property type="component" value="Unassembled WGS sequence"/>
</dbReference>
<organism evidence="1 2">
    <name type="scientific">Nakamurella alba</name>
    <dbReference type="NCBI Taxonomy" id="2665158"/>
    <lineage>
        <taxon>Bacteria</taxon>
        <taxon>Bacillati</taxon>
        <taxon>Actinomycetota</taxon>
        <taxon>Actinomycetes</taxon>
        <taxon>Nakamurellales</taxon>
        <taxon>Nakamurellaceae</taxon>
        <taxon>Nakamurella</taxon>
    </lineage>
</organism>
<protein>
    <submittedName>
        <fullName evidence="1">Uncharacterized protein</fullName>
    </submittedName>
</protein>
<reference evidence="1 2" key="1">
    <citation type="submission" date="2019-11" db="EMBL/GenBank/DDBJ databases">
        <authorList>
            <person name="Jiang L.-Q."/>
        </authorList>
    </citation>
    <scope>NUCLEOTIDE SEQUENCE [LARGE SCALE GENOMIC DNA]</scope>
    <source>
        <strain evidence="1 2">YIM 132087</strain>
    </source>
</reference>
<accession>A0A7K1FQN0</accession>
<gene>
    <name evidence="1" type="ORF">GIS00_21170</name>
</gene>
<sequence>MATSVTHEVWIELCSGGRAFVGQEIATRAEASAIANTWIRIARDEPDGMHETMTGSGIVVRGSAIVAVRVQKEVPRRPLAPPRDGSWL</sequence>